<evidence type="ECO:0000256" key="8">
    <source>
        <dbReference type="ARBA" id="ARBA00022729"/>
    </source>
</evidence>
<keyword evidence="9" id="KW-0472">Membrane</keyword>
<comment type="function">
    <text evidence="12">Involved in the system for phosphate transport across the cytoplasmic membrane.</text>
</comment>
<evidence type="ECO:0000259" key="13">
    <source>
        <dbReference type="Pfam" id="PF12849"/>
    </source>
</evidence>
<dbReference type="GO" id="GO:0006817">
    <property type="term" value="P:phosphate ion transport"/>
    <property type="evidence" value="ECO:0007669"/>
    <property type="project" value="UniProtKB-UniRule"/>
</dbReference>
<keyword evidence="11 12" id="KW-0449">Lipoprotein</keyword>
<gene>
    <name evidence="14" type="ORF">FC92_GL000928</name>
</gene>
<dbReference type="Gene3D" id="3.40.190.10">
    <property type="entry name" value="Periplasmic binding protein-like II"/>
    <property type="match status" value="2"/>
</dbReference>
<dbReference type="PATRIC" id="fig|1423759.3.peg.981"/>
<evidence type="ECO:0000256" key="11">
    <source>
        <dbReference type="ARBA" id="ARBA00023288"/>
    </source>
</evidence>
<dbReference type="AlphaFoldDB" id="A0A0R1ME57"/>
<dbReference type="PROSITE" id="PS51257">
    <property type="entry name" value="PROKAR_LIPOPROTEIN"/>
    <property type="match status" value="1"/>
</dbReference>
<evidence type="ECO:0000256" key="7">
    <source>
        <dbReference type="ARBA" id="ARBA00022592"/>
    </source>
</evidence>
<evidence type="ECO:0000256" key="1">
    <source>
        <dbReference type="ARBA" id="ARBA00002841"/>
    </source>
</evidence>
<comment type="subcellular location">
    <subcellularLocation>
        <location evidence="2 12">Cell membrane</location>
        <topology evidence="2 12">Lipid-anchor</topology>
    </subcellularLocation>
</comment>
<dbReference type="CDD" id="cd13653">
    <property type="entry name" value="PBP2_phosphate_like_1"/>
    <property type="match status" value="1"/>
</dbReference>
<proteinExistence type="inferred from homology"/>
<evidence type="ECO:0000256" key="6">
    <source>
        <dbReference type="ARBA" id="ARBA00022475"/>
    </source>
</evidence>
<dbReference type="InterPro" id="IPR011862">
    <property type="entry name" value="Phos-bd"/>
</dbReference>
<evidence type="ECO:0000256" key="5">
    <source>
        <dbReference type="ARBA" id="ARBA00022448"/>
    </source>
</evidence>
<keyword evidence="7 12" id="KW-0592">Phosphate transport</keyword>
<comment type="caution">
    <text evidence="14">The sequence shown here is derived from an EMBL/GenBank/DDBJ whole genome shotgun (WGS) entry which is preliminary data.</text>
</comment>
<sequence>MFVTTKGRRKKMKKLTKIATVIIAASAILVGCGKSNSSSSSSSASSKAVSGKITIVGSTALQPLVEKAAENFQTDNSKVSITVQGGGSGTGLSQVQSGAVTIGNSDIFAQHSDGITASKLQDNKVAVVGMAPVVNKSVGVKNLTMKQLRNIFTGKITNWKDVGGKDQDIVLINRAEGSGTRATFETNVMNGETAAKSQEQDSNGTVQKMVAETPGAISYLAFSYVTSSIQEVSVDGVKPTDANVTTNKWKIWSYEHMYTKGTPNAATKAFLDYMKSDKVQKSLVKELGYVSISKMKVQKDANNKVTDIK</sequence>
<dbReference type="GO" id="GO:0042301">
    <property type="term" value="F:phosphate ion binding"/>
    <property type="evidence" value="ECO:0007669"/>
    <property type="project" value="UniProtKB-UniRule"/>
</dbReference>
<comment type="similarity">
    <text evidence="3 12">Belongs to the PstS family.</text>
</comment>
<dbReference type="GO" id="GO:0005886">
    <property type="term" value="C:plasma membrane"/>
    <property type="evidence" value="ECO:0007669"/>
    <property type="project" value="UniProtKB-SubCell"/>
</dbReference>
<organism evidence="14 15">
    <name type="scientific">Liquorilactobacillus hordei DSM 19519</name>
    <dbReference type="NCBI Taxonomy" id="1423759"/>
    <lineage>
        <taxon>Bacteria</taxon>
        <taxon>Bacillati</taxon>
        <taxon>Bacillota</taxon>
        <taxon>Bacilli</taxon>
        <taxon>Lactobacillales</taxon>
        <taxon>Lactobacillaceae</taxon>
        <taxon>Liquorilactobacillus</taxon>
    </lineage>
</organism>
<feature type="domain" description="PBP" evidence="13">
    <location>
        <begin position="43"/>
        <end position="277"/>
    </location>
</feature>
<dbReference type="InterPro" id="IPR050811">
    <property type="entry name" value="Phosphate_ABC_transporter"/>
</dbReference>
<accession>A0A0R1ME57</accession>
<evidence type="ECO:0000313" key="14">
    <source>
        <dbReference type="EMBL" id="KRL06300.1"/>
    </source>
</evidence>
<name>A0A0R1ME57_9LACO</name>
<dbReference type="PANTHER" id="PTHR30570:SF4">
    <property type="entry name" value="PHOSPHATE-BINDING PROTEIN PSTS 1"/>
    <property type="match status" value="1"/>
</dbReference>
<reference evidence="14 15" key="1">
    <citation type="journal article" date="2015" name="Genome Announc.">
        <title>Expanding the biotechnology potential of lactobacilli through comparative genomics of 213 strains and associated genera.</title>
        <authorList>
            <person name="Sun Z."/>
            <person name="Harris H.M."/>
            <person name="McCann A."/>
            <person name="Guo C."/>
            <person name="Argimon S."/>
            <person name="Zhang W."/>
            <person name="Yang X."/>
            <person name="Jeffery I.B."/>
            <person name="Cooney J.C."/>
            <person name="Kagawa T.F."/>
            <person name="Liu W."/>
            <person name="Song Y."/>
            <person name="Salvetti E."/>
            <person name="Wrobel A."/>
            <person name="Rasinkangas P."/>
            <person name="Parkhill J."/>
            <person name="Rea M.C."/>
            <person name="O'Sullivan O."/>
            <person name="Ritari J."/>
            <person name="Douillard F.P."/>
            <person name="Paul Ross R."/>
            <person name="Yang R."/>
            <person name="Briner A.E."/>
            <person name="Felis G.E."/>
            <person name="de Vos W.M."/>
            <person name="Barrangou R."/>
            <person name="Klaenhammer T.R."/>
            <person name="Caufield P.W."/>
            <person name="Cui Y."/>
            <person name="Zhang H."/>
            <person name="O'Toole P.W."/>
        </authorList>
    </citation>
    <scope>NUCLEOTIDE SEQUENCE [LARGE SCALE GENOMIC DNA]</scope>
    <source>
        <strain evidence="14 15">DSM 19519</strain>
    </source>
</reference>
<evidence type="ECO:0000256" key="12">
    <source>
        <dbReference type="RuleBase" id="RU367119"/>
    </source>
</evidence>
<dbReference type="PANTHER" id="PTHR30570">
    <property type="entry name" value="PERIPLASMIC PHOSPHATE BINDING COMPONENT OF PHOSPHATE ABC TRANSPORTER"/>
    <property type="match status" value="1"/>
</dbReference>
<evidence type="ECO:0000256" key="2">
    <source>
        <dbReference type="ARBA" id="ARBA00004193"/>
    </source>
</evidence>
<keyword evidence="5 12" id="KW-0813">Transport</keyword>
<keyword evidence="15" id="KW-1185">Reference proteome</keyword>
<keyword evidence="10 12" id="KW-0564">Palmitate</keyword>
<comment type="function">
    <text evidence="1">Part of the ABC transporter complex PstSACB involved in phosphate import.</text>
</comment>
<evidence type="ECO:0000256" key="10">
    <source>
        <dbReference type="ARBA" id="ARBA00023139"/>
    </source>
</evidence>
<evidence type="ECO:0000256" key="3">
    <source>
        <dbReference type="ARBA" id="ARBA00008725"/>
    </source>
</evidence>
<evidence type="ECO:0000256" key="9">
    <source>
        <dbReference type="ARBA" id="ARBA00023136"/>
    </source>
</evidence>
<dbReference type="STRING" id="1423759.FC92_GL000928"/>
<dbReference type="Proteomes" id="UP000051448">
    <property type="component" value="Unassembled WGS sequence"/>
</dbReference>
<dbReference type="Pfam" id="PF12849">
    <property type="entry name" value="PBP_like_2"/>
    <property type="match status" value="1"/>
</dbReference>
<protein>
    <recommendedName>
        <fullName evidence="12">Phosphate-binding protein</fullName>
    </recommendedName>
</protein>
<comment type="subunit">
    <text evidence="4 12">The complex is composed of two ATP-binding proteins (PstB), two transmembrane proteins (PstC and PstA) and a solute-binding protein (PstS).</text>
</comment>
<dbReference type="NCBIfam" id="TIGR02136">
    <property type="entry name" value="ptsS_2"/>
    <property type="match status" value="1"/>
</dbReference>
<dbReference type="SUPFAM" id="SSF53850">
    <property type="entry name" value="Periplasmic binding protein-like II"/>
    <property type="match status" value="1"/>
</dbReference>
<dbReference type="EMBL" id="AZDX01000027">
    <property type="protein sequence ID" value="KRL06300.1"/>
    <property type="molecule type" value="Genomic_DNA"/>
</dbReference>
<keyword evidence="8" id="KW-0732">Signal</keyword>
<keyword evidence="6 12" id="KW-1003">Cell membrane</keyword>
<evidence type="ECO:0000313" key="15">
    <source>
        <dbReference type="Proteomes" id="UP000051448"/>
    </source>
</evidence>
<dbReference type="FunFam" id="3.40.190.10:FF:000107">
    <property type="entry name" value="Phosphate ABC transporter, phosphate-binding protein"/>
    <property type="match status" value="1"/>
</dbReference>
<evidence type="ECO:0000256" key="4">
    <source>
        <dbReference type="ARBA" id="ARBA00011529"/>
    </source>
</evidence>
<dbReference type="InterPro" id="IPR024370">
    <property type="entry name" value="PBP_domain"/>
</dbReference>